<proteinExistence type="predicted"/>
<accession>A0AAN8IH86</accession>
<feature type="transmembrane region" description="Helical" evidence="1">
    <location>
        <begin position="37"/>
        <end position="53"/>
    </location>
</feature>
<dbReference type="Proteomes" id="UP001331761">
    <property type="component" value="Unassembled WGS sequence"/>
</dbReference>
<name>A0AAN8IH86_TRICO</name>
<sequence>MKKVQPRQPYMWARPICVTWLLIDSSARKESSTDKTIVIAGVFCGGTFLFICIF</sequence>
<reference evidence="2 3" key="1">
    <citation type="submission" date="2019-10" db="EMBL/GenBank/DDBJ databases">
        <title>Assembly and Annotation for the nematode Trichostrongylus colubriformis.</title>
        <authorList>
            <person name="Martin J."/>
        </authorList>
    </citation>
    <scope>NUCLEOTIDE SEQUENCE [LARGE SCALE GENOMIC DNA]</scope>
    <source>
        <strain evidence="2">G859</strain>
        <tissue evidence="2">Whole worm</tissue>
    </source>
</reference>
<feature type="non-terminal residue" evidence="2">
    <location>
        <position position="54"/>
    </location>
</feature>
<keyword evidence="1" id="KW-1133">Transmembrane helix</keyword>
<dbReference type="AlphaFoldDB" id="A0AAN8IH86"/>
<keyword evidence="1" id="KW-0812">Transmembrane</keyword>
<comment type="caution">
    <text evidence="2">The sequence shown here is derived from an EMBL/GenBank/DDBJ whole genome shotgun (WGS) entry which is preliminary data.</text>
</comment>
<evidence type="ECO:0000313" key="2">
    <source>
        <dbReference type="EMBL" id="KAK5969287.1"/>
    </source>
</evidence>
<keyword evidence="3" id="KW-1185">Reference proteome</keyword>
<protein>
    <submittedName>
        <fullName evidence="2">Uncharacterized protein</fullName>
    </submittedName>
</protein>
<organism evidence="2 3">
    <name type="scientific">Trichostrongylus colubriformis</name>
    <name type="common">Black scour worm</name>
    <dbReference type="NCBI Taxonomy" id="6319"/>
    <lineage>
        <taxon>Eukaryota</taxon>
        <taxon>Metazoa</taxon>
        <taxon>Ecdysozoa</taxon>
        <taxon>Nematoda</taxon>
        <taxon>Chromadorea</taxon>
        <taxon>Rhabditida</taxon>
        <taxon>Rhabditina</taxon>
        <taxon>Rhabditomorpha</taxon>
        <taxon>Strongyloidea</taxon>
        <taxon>Trichostrongylidae</taxon>
        <taxon>Trichostrongylus</taxon>
    </lineage>
</organism>
<dbReference type="EMBL" id="WIXE01020340">
    <property type="protein sequence ID" value="KAK5969287.1"/>
    <property type="molecule type" value="Genomic_DNA"/>
</dbReference>
<gene>
    <name evidence="2" type="ORF">GCK32_019854</name>
</gene>
<keyword evidence="1" id="KW-0472">Membrane</keyword>
<evidence type="ECO:0000313" key="3">
    <source>
        <dbReference type="Proteomes" id="UP001331761"/>
    </source>
</evidence>
<evidence type="ECO:0000256" key="1">
    <source>
        <dbReference type="SAM" id="Phobius"/>
    </source>
</evidence>